<feature type="region of interest" description="Disordered" evidence="5">
    <location>
        <begin position="1"/>
        <end position="38"/>
    </location>
</feature>
<evidence type="ECO:0000256" key="1">
    <source>
        <dbReference type="ARBA" id="ARBA00005257"/>
    </source>
</evidence>
<dbReference type="NCBIfam" id="TIGR00307">
    <property type="entry name" value="eS8"/>
    <property type="match status" value="1"/>
</dbReference>
<proteinExistence type="inferred from homology"/>
<organism evidence="6 7">
    <name type="scientific">Pseudoloma neurophilia</name>
    <dbReference type="NCBI Taxonomy" id="146866"/>
    <lineage>
        <taxon>Eukaryota</taxon>
        <taxon>Fungi</taxon>
        <taxon>Fungi incertae sedis</taxon>
        <taxon>Microsporidia</taxon>
        <taxon>Pseudoloma</taxon>
    </lineage>
</organism>
<dbReference type="GO" id="GO:1990904">
    <property type="term" value="C:ribonucleoprotein complex"/>
    <property type="evidence" value="ECO:0007669"/>
    <property type="project" value="UniProtKB-KW"/>
</dbReference>
<dbReference type="CDD" id="cd11382">
    <property type="entry name" value="Ribosomal_S8e"/>
    <property type="match status" value="1"/>
</dbReference>
<dbReference type="VEuPathDB" id="MicrosporidiaDB:M153_9932000716"/>
<evidence type="ECO:0000313" key="6">
    <source>
        <dbReference type="EMBL" id="KRH92202.1"/>
    </source>
</evidence>
<dbReference type="Gene3D" id="3.10.290.70">
    <property type="match status" value="1"/>
</dbReference>
<comment type="similarity">
    <text evidence="1 4">Belongs to the eukaryotic ribosomal protein eS8 family.</text>
</comment>
<accession>A0A0R0LSA4</accession>
<evidence type="ECO:0000256" key="2">
    <source>
        <dbReference type="ARBA" id="ARBA00022980"/>
    </source>
</evidence>
<dbReference type="GO" id="GO:0005840">
    <property type="term" value="C:ribosome"/>
    <property type="evidence" value="ECO:0007669"/>
    <property type="project" value="UniProtKB-KW"/>
</dbReference>
<evidence type="ECO:0000313" key="7">
    <source>
        <dbReference type="Proteomes" id="UP000051530"/>
    </source>
</evidence>
<keyword evidence="3 4" id="KW-0687">Ribonucleoprotein</keyword>
<dbReference type="InterPro" id="IPR022309">
    <property type="entry name" value="Ribosomal_Se8/biogenesis_NSA2"/>
</dbReference>
<evidence type="ECO:0000256" key="5">
    <source>
        <dbReference type="SAM" id="MobiDB-lite"/>
    </source>
</evidence>
<dbReference type="Proteomes" id="UP000051530">
    <property type="component" value="Unassembled WGS sequence"/>
</dbReference>
<evidence type="ECO:0000256" key="3">
    <source>
        <dbReference type="ARBA" id="ARBA00023274"/>
    </source>
</evidence>
<name>A0A0R0LSA4_9MICR</name>
<dbReference type="GO" id="GO:0003735">
    <property type="term" value="F:structural constituent of ribosome"/>
    <property type="evidence" value="ECO:0007669"/>
    <property type="project" value="InterPro"/>
</dbReference>
<comment type="caution">
    <text evidence="6">The sequence shown here is derived from an EMBL/GenBank/DDBJ whole genome shotgun (WGS) entry which is preliminary data.</text>
</comment>
<keyword evidence="7" id="KW-1185">Reference proteome</keyword>
<dbReference type="InterPro" id="IPR001047">
    <property type="entry name" value="Ribosomal_eS8"/>
</dbReference>
<dbReference type="PANTHER" id="PTHR10394">
    <property type="entry name" value="40S RIBOSOMAL PROTEIN S8"/>
    <property type="match status" value="1"/>
</dbReference>
<reference evidence="6 7" key="1">
    <citation type="submission" date="2015-07" db="EMBL/GenBank/DDBJ databases">
        <title>The genome of Pseudoloma neurophilia, a relevant intracellular parasite of the zebrafish.</title>
        <authorList>
            <person name="Ndikumana S."/>
            <person name="Pelin A."/>
            <person name="Sanders J."/>
            <person name="Corradi N."/>
        </authorList>
    </citation>
    <scope>NUCLEOTIDE SEQUENCE [LARGE SCALE GENOMIC DNA]</scope>
    <source>
        <strain evidence="6 7">MK1</strain>
    </source>
</reference>
<dbReference type="OrthoDB" id="1703270at2759"/>
<dbReference type="GO" id="GO:0006412">
    <property type="term" value="P:translation"/>
    <property type="evidence" value="ECO:0007669"/>
    <property type="project" value="InterPro"/>
</dbReference>
<dbReference type="Pfam" id="PF01201">
    <property type="entry name" value="Ribosomal_S8e"/>
    <property type="match status" value="1"/>
</dbReference>
<feature type="compositionally biased region" description="Basic residues" evidence="5">
    <location>
        <begin position="7"/>
        <end position="29"/>
    </location>
</feature>
<dbReference type="EMBL" id="LGUB01001120">
    <property type="protein sequence ID" value="KRH92202.1"/>
    <property type="molecule type" value="Genomic_DNA"/>
</dbReference>
<gene>
    <name evidence="6" type="ORF">M153_9932000716</name>
</gene>
<sequence length="161" mass="17903">MGITRSNSHKRKATGGKKGIHEKKRKHNSGRPSANTKIGPVKIKSVRTRGGNLKRRALRSNIGSFSIKSKNETKQCNILQVMYHPTNNELMRTNTLTKSAIVKIDTTPFSQADAQMRLNSFARITSRPGQVGTIDGYLLEGKELSFYMEKFKKKRGIAAAG</sequence>
<dbReference type="AlphaFoldDB" id="A0A0R0LSA4"/>
<keyword evidence="2 4" id="KW-0689">Ribosomal protein</keyword>
<protein>
    <recommendedName>
        <fullName evidence="4">40S ribosomal protein S8</fullName>
    </recommendedName>
</protein>
<evidence type="ECO:0000256" key="4">
    <source>
        <dbReference type="RuleBase" id="RU000669"/>
    </source>
</evidence>